<evidence type="ECO:0000313" key="7">
    <source>
        <dbReference type="Proteomes" id="UP000324678"/>
    </source>
</evidence>
<keyword evidence="7" id="KW-1185">Reference proteome</keyword>
<accession>A0A5C1YJZ0</accession>
<reference evidence="6 7" key="1">
    <citation type="submission" date="2019-09" db="EMBL/GenBank/DDBJ databases">
        <title>Genome sequencing of strain KACC 19306.</title>
        <authorList>
            <person name="Heo J."/>
            <person name="Kim S.-J."/>
            <person name="Kim J.-S."/>
            <person name="Hong S.-B."/>
            <person name="Kwon S.-W."/>
        </authorList>
    </citation>
    <scope>NUCLEOTIDE SEQUENCE [LARGE SCALE GENOMIC DNA]</scope>
    <source>
        <strain evidence="6 7">KACC 19306</strain>
    </source>
</reference>
<dbReference type="Proteomes" id="UP000324678">
    <property type="component" value="Chromosome"/>
</dbReference>
<keyword evidence="4" id="KW-0233">DNA recombination</keyword>
<name>A0A5C1YJZ0_9MICO</name>
<gene>
    <name evidence="6" type="primary">rmuC</name>
    <name evidence="6" type="ORF">FLP10_14415</name>
</gene>
<evidence type="ECO:0000256" key="5">
    <source>
        <dbReference type="SAM" id="Coils"/>
    </source>
</evidence>
<keyword evidence="3 5" id="KW-0175">Coiled coil</keyword>
<dbReference type="RefSeq" id="WP_149161503.1">
    <property type="nucleotide sequence ID" value="NZ_CP043505.1"/>
</dbReference>
<comment type="similarity">
    <text evidence="2">Belongs to the RmuC family.</text>
</comment>
<dbReference type="Pfam" id="PF02646">
    <property type="entry name" value="RmuC"/>
    <property type="match status" value="1"/>
</dbReference>
<dbReference type="GO" id="GO:0006310">
    <property type="term" value="P:DNA recombination"/>
    <property type="evidence" value="ECO:0007669"/>
    <property type="project" value="UniProtKB-KW"/>
</dbReference>
<sequence length="506" mass="54779">MEILLLIIGLVVGGALGALTAWFVGARRADAGAGAPGEDPALVAARHERELLEVRAEAQAALARARADEQRVQGELRAELSAVEATAVGLREQVLAAQQQYRELVERQRADQAAREQRELAESKVLQALAPVKQTISDMQAKVTQLEQQRHLQHGELSQQLKIAAENEERLRSTAETLASALRSNSTRGVWGETQLRSVVEAAGLIERVDFDTQRSITTDSGAGRPDMVIHLPGGKHIAVDAKVPFNAYLEASQIPPTATGTEGAQRESLMKGHVRAVRDHITALGSKTYWEGLGASPEMVIAFIPSESLISSALEADPALLEFAFSKRVALASPVTLWSVLKTVAFSWQQDVLTNEAKTLFDLSRELYSRLSTTAGQLEKLGRTIERTVKDYNAFVGSLESRVLPTARKLSALDETKVFATLEGIDESPRELTAYEFTTAIAAESTDRAELESVVDAEIDAADVAEPADDEVSLDSDPALELDVLPGTEHLVADIDPDIRRSADA</sequence>
<protein>
    <submittedName>
        <fullName evidence="6">DNA recombination protein RmuC</fullName>
    </submittedName>
</protein>
<dbReference type="InterPro" id="IPR003798">
    <property type="entry name" value="DNA_recombination_RmuC"/>
</dbReference>
<dbReference type="EMBL" id="CP043505">
    <property type="protein sequence ID" value="QEO15489.1"/>
    <property type="molecule type" value="Genomic_DNA"/>
</dbReference>
<dbReference type="PANTHER" id="PTHR30563:SF0">
    <property type="entry name" value="DNA RECOMBINATION PROTEIN RMUC"/>
    <property type="match status" value="1"/>
</dbReference>
<feature type="coiled-coil region" evidence="5">
    <location>
        <begin position="44"/>
        <end position="107"/>
    </location>
</feature>
<evidence type="ECO:0000313" key="6">
    <source>
        <dbReference type="EMBL" id="QEO15489.1"/>
    </source>
</evidence>
<evidence type="ECO:0000256" key="2">
    <source>
        <dbReference type="ARBA" id="ARBA00009840"/>
    </source>
</evidence>
<dbReference type="KEGG" id="ail:FLP10_14415"/>
<comment type="function">
    <text evidence="1">Involved in DNA recombination.</text>
</comment>
<dbReference type="PANTHER" id="PTHR30563">
    <property type="entry name" value="DNA RECOMBINATION PROTEIN RMUC"/>
    <property type="match status" value="1"/>
</dbReference>
<evidence type="ECO:0000256" key="1">
    <source>
        <dbReference type="ARBA" id="ARBA00003416"/>
    </source>
</evidence>
<evidence type="ECO:0000256" key="3">
    <source>
        <dbReference type="ARBA" id="ARBA00023054"/>
    </source>
</evidence>
<dbReference type="OrthoDB" id="370725at2"/>
<proteinExistence type="inferred from homology"/>
<evidence type="ECO:0000256" key="4">
    <source>
        <dbReference type="ARBA" id="ARBA00023172"/>
    </source>
</evidence>
<dbReference type="AlphaFoldDB" id="A0A5C1YJZ0"/>
<organism evidence="6 7">
    <name type="scientific">Agromyces intestinalis</name>
    <dbReference type="NCBI Taxonomy" id="2592652"/>
    <lineage>
        <taxon>Bacteria</taxon>
        <taxon>Bacillati</taxon>
        <taxon>Actinomycetota</taxon>
        <taxon>Actinomycetes</taxon>
        <taxon>Micrococcales</taxon>
        <taxon>Microbacteriaceae</taxon>
        <taxon>Agromyces</taxon>
    </lineage>
</organism>